<dbReference type="RefSeq" id="XP_043009625.1">
    <property type="nucleotide sequence ID" value="XM_043154334.1"/>
</dbReference>
<feature type="compositionally biased region" description="Polar residues" evidence="1">
    <location>
        <begin position="1"/>
        <end position="21"/>
    </location>
</feature>
<accession>A0A9P7UTF1</accession>
<name>A0A9P7UTF1_9AGAR</name>
<evidence type="ECO:0000256" key="1">
    <source>
        <dbReference type="SAM" id="MobiDB-lite"/>
    </source>
</evidence>
<dbReference type="EMBL" id="CM032185">
    <property type="protein sequence ID" value="KAG7093155.1"/>
    <property type="molecule type" value="Genomic_DNA"/>
</dbReference>
<dbReference type="AlphaFoldDB" id="A0A9P7UTF1"/>
<dbReference type="GeneID" id="66078513"/>
<feature type="region of interest" description="Disordered" evidence="1">
    <location>
        <begin position="1"/>
        <end position="32"/>
    </location>
</feature>
<feature type="compositionally biased region" description="Pro residues" evidence="1">
    <location>
        <begin position="136"/>
        <end position="153"/>
    </location>
</feature>
<feature type="region of interest" description="Disordered" evidence="1">
    <location>
        <begin position="89"/>
        <end position="154"/>
    </location>
</feature>
<sequence length="272" mass="30986">MMGSRNHSNYGSPDMNVNSQYGPQPGQPQQPAFHPRYMTMLAAEMKMYTGEVMRFQDEIRRLKFEIDELKAWKEREIVGLPTAWLPPSLQPALPAPPEVDAAEQPPEDYEPTRPAWRTVHKKPARKPKQKAIGAASPPPSTSPAPAASPPPLAMPGGFETSGWAQWRREPCGVCHWYTLTDPSSSCVLACSNEHNTYIAVLWWKKRTETRLVWSRRRMRSFILHSSHISSRSTILHILLLCMYTFLEPSPYIPHVSRYTSAYSEFTPPSWLI</sequence>
<evidence type="ECO:0000313" key="3">
    <source>
        <dbReference type="Proteomes" id="UP001049176"/>
    </source>
</evidence>
<feature type="compositionally biased region" description="Basic residues" evidence="1">
    <location>
        <begin position="118"/>
        <end position="129"/>
    </location>
</feature>
<reference evidence="2" key="1">
    <citation type="journal article" date="2021" name="Genome Biol. Evol.">
        <title>The assembled and annotated genome of the fairy-ring fungus Marasmius oreades.</title>
        <authorList>
            <person name="Hiltunen M."/>
            <person name="Ament-Velasquez S.L."/>
            <person name="Johannesson H."/>
        </authorList>
    </citation>
    <scope>NUCLEOTIDE SEQUENCE</scope>
    <source>
        <strain evidence="2">03SP1</strain>
    </source>
</reference>
<gene>
    <name evidence="2" type="ORF">E1B28_009437</name>
</gene>
<proteinExistence type="predicted"/>
<evidence type="ECO:0000313" key="2">
    <source>
        <dbReference type="EMBL" id="KAG7093155.1"/>
    </source>
</evidence>
<dbReference type="Proteomes" id="UP001049176">
    <property type="component" value="Chromosome 5"/>
</dbReference>
<comment type="caution">
    <text evidence="2">The sequence shown here is derived from an EMBL/GenBank/DDBJ whole genome shotgun (WGS) entry which is preliminary data.</text>
</comment>
<protein>
    <submittedName>
        <fullName evidence="2">Uncharacterized protein</fullName>
    </submittedName>
</protein>
<keyword evidence="3" id="KW-1185">Reference proteome</keyword>
<feature type="compositionally biased region" description="Low complexity" evidence="1">
    <location>
        <begin position="22"/>
        <end position="31"/>
    </location>
</feature>
<dbReference type="OrthoDB" id="3065997at2759"/>
<organism evidence="2 3">
    <name type="scientific">Marasmius oreades</name>
    <name type="common">fairy-ring Marasmius</name>
    <dbReference type="NCBI Taxonomy" id="181124"/>
    <lineage>
        <taxon>Eukaryota</taxon>
        <taxon>Fungi</taxon>
        <taxon>Dikarya</taxon>
        <taxon>Basidiomycota</taxon>
        <taxon>Agaricomycotina</taxon>
        <taxon>Agaricomycetes</taxon>
        <taxon>Agaricomycetidae</taxon>
        <taxon>Agaricales</taxon>
        <taxon>Marasmiineae</taxon>
        <taxon>Marasmiaceae</taxon>
        <taxon>Marasmius</taxon>
    </lineage>
</organism>